<evidence type="ECO:0000259" key="1">
    <source>
        <dbReference type="PROSITE" id="PS50851"/>
    </source>
</evidence>
<reference evidence="2 3" key="1">
    <citation type="submission" date="2016-11" db="EMBL/GenBank/DDBJ databases">
        <authorList>
            <person name="Jaros S."/>
            <person name="Januszkiewicz K."/>
            <person name="Wedrychowicz H."/>
        </authorList>
    </citation>
    <scope>NUCLEOTIDE SEQUENCE [LARGE SCALE GENOMIC DNA]</scope>
    <source>
        <strain evidence="2 3">DSM 2631</strain>
    </source>
</reference>
<dbReference type="PANTHER" id="PTHR22617">
    <property type="entry name" value="CHEMOTAXIS SENSOR HISTIDINE KINASE-RELATED"/>
    <property type="match status" value="1"/>
</dbReference>
<organism evidence="2 3">
    <name type="scientific">Clostridium fallax</name>
    <dbReference type="NCBI Taxonomy" id="1533"/>
    <lineage>
        <taxon>Bacteria</taxon>
        <taxon>Bacillati</taxon>
        <taxon>Bacillota</taxon>
        <taxon>Clostridia</taxon>
        <taxon>Eubacteriales</taxon>
        <taxon>Clostridiaceae</taxon>
        <taxon>Clostridium</taxon>
    </lineage>
</organism>
<dbReference type="GO" id="GO:0007165">
    <property type="term" value="P:signal transduction"/>
    <property type="evidence" value="ECO:0007669"/>
    <property type="project" value="InterPro"/>
</dbReference>
<dbReference type="GO" id="GO:0005829">
    <property type="term" value="C:cytosol"/>
    <property type="evidence" value="ECO:0007669"/>
    <property type="project" value="TreeGrafter"/>
</dbReference>
<protein>
    <submittedName>
        <fullName evidence="2">Purine-binding chemotaxis protein CheW</fullName>
    </submittedName>
</protein>
<dbReference type="PANTHER" id="PTHR22617:SF23">
    <property type="entry name" value="CHEMOTAXIS PROTEIN CHEW"/>
    <property type="match status" value="1"/>
</dbReference>
<dbReference type="SMART" id="SM00260">
    <property type="entry name" value="CheW"/>
    <property type="match status" value="1"/>
</dbReference>
<dbReference type="SUPFAM" id="SSF50341">
    <property type="entry name" value="CheW-like"/>
    <property type="match status" value="1"/>
</dbReference>
<dbReference type="Pfam" id="PF01584">
    <property type="entry name" value="CheW"/>
    <property type="match status" value="1"/>
</dbReference>
<dbReference type="InterPro" id="IPR002545">
    <property type="entry name" value="CheW-lke_dom"/>
</dbReference>
<dbReference type="Gene3D" id="2.30.30.40">
    <property type="entry name" value="SH3 Domains"/>
    <property type="match status" value="1"/>
</dbReference>
<dbReference type="PROSITE" id="PS50851">
    <property type="entry name" value="CHEW"/>
    <property type="match status" value="1"/>
</dbReference>
<dbReference type="InterPro" id="IPR036061">
    <property type="entry name" value="CheW-like_dom_sf"/>
</dbReference>
<dbReference type="AlphaFoldDB" id="A0A1M4UN13"/>
<proteinExistence type="predicted"/>
<dbReference type="InterPro" id="IPR039315">
    <property type="entry name" value="CheW"/>
</dbReference>
<dbReference type="OrthoDB" id="9794382at2"/>
<dbReference type="RefSeq" id="WP_072893730.1">
    <property type="nucleotide sequence ID" value="NZ_FQVM01000005.1"/>
</dbReference>
<gene>
    <name evidence="2" type="ORF">SAMN05443638_105105</name>
</gene>
<accession>A0A1M4UN13</accession>
<dbReference type="Gene3D" id="2.40.50.180">
    <property type="entry name" value="CheA-289, Domain 4"/>
    <property type="match status" value="1"/>
</dbReference>
<dbReference type="GO" id="GO:0006935">
    <property type="term" value="P:chemotaxis"/>
    <property type="evidence" value="ECO:0007669"/>
    <property type="project" value="InterPro"/>
</dbReference>
<evidence type="ECO:0000313" key="3">
    <source>
        <dbReference type="Proteomes" id="UP000184035"/>
    </source>
</evidence>
<sequence>MSKEAKILIFSLNNEYYATDIIQVERILGYEEPTVLPEVPNFLEGVINYENNILPIISLSRKFNFESQISSDSKIIVIKDDDVKLGVTVDNVCEVTDINLDDIEVPPTVGSSISTRYIKGLIRLEDKIVIWLDLSKVLTEDEKEKMA</sequence>
<evidence type="ECO:0000313" key="2">
    <source>
        <dbReference type="EMBL" id="SHE58045.1"/>
    </source>
</evidence>
<keyword evidence="3" id="KW-1185">Reference proteome</keyword>
<dbReference type="STRING" id="1533.SAMN05443638_105105"/>
<dbReference type="EMBL" id="FQVM01000005">
    <property type="protein sequence ID" value="SHE58045.1"/>
    <property type="molecule type" value="Genomic_DNA"/>
</dbReference>
<name>A0A1M4UN13_9CLOT</name>
<feature type="domain" description="CheW-like" evidence="1">
    <location>
        <begin position="4"/>
        <end position="143"/>
    </location>
</feature>
<dbReference type="Proteomes" id="UP000184035">
    <property type="component" value="Unassembled WGS sequence"/>
</dbReference>